<evidence type="ECO:0000256" key="2">
    <source>
        <dbReference type="SAM" id="SignalP"/>
    </source>
</evidence>
<dbReference type="PANTHER" id="PTHR35936:SF25">
    <property type="entry name" value="ABC TRANSPORTER SUBSTRATE-BINDING PROTEIN"/>
    <property type="match status" value="1"/>
</dbReference>
<dbReference type="InterPro" id="IPR001638">
    <property type="entry name" value="Solute-binding_3/MltF_N"/>
</dbReference>
<feature type="signal peptide" evidence="2">
    <location>
        <begin position="1"/>
        <end position="22"/>
    </location>
</feature>
<keyword evidence="5" id="KW-1185">Reference proteome</keyword>
<evidence type="ECO:0000313" key="5">
    <source>
        <dbReference type="Proteomes" id="UP000030700"/>
    </source>
</evidence>
<sequence>MMEKIWVICLLCQLLLALPASANEKIIALTNDYEPYYGEKLPDFGPIIKITRLVFQEVGYDFEVAFVPWARAVAEAEAGACDMLIGVWFNTGREDWEALSEPMLENEIGFYKRKGDPLVFTDYAALKAENAVVGTVRGYINPEGLTQSGITIEEVKEDRQNIEKLVNDRIRVAVVDRQLGAYLAQKLGKEQEIEWLATLQRIPLRNGFIKNAKGDWQKKMDDFNRGLAILKEKGVIEQILKEAQFDLQ</sequence>
<dbReference type="AlphaFoldDB" id="A0A081BSJ0"/>
<proteinExistence type="predicted"/>
<dbReference type="Pfam" id="PF00497">
    <property type="entry name" value="SBP_bac_3"/>
    <property type="match status" value="1"/>
</dbReference>
<feature type="chain" id="PRO_5001755258" evidence="2">
    <location>
        <begin position="23"/>
        <end position="248"/>
    </location>
</feature>
<feature type="domain" description="Solute-binding protein family 3/N-terminal" evidence="3">
    <location>
        <begin position="25"/>
        <end position="247"/>
    </location>
</feature>
<dbReference type="Proteomes" id="UP000030700">
    <property type="component" value="Unassembled WGS sequence"/>
</dbReference>
<dbReference type="SUPFAM" id="SSF53850">
    <property type="entry name" value="Periplasmic binding protein-like II"/>
    <property type="match status" value="1"/>
</dbReference>
<evidence type="ECO:0000313" key="4">
    <source>
        <dbReference type="EMBL" id="GAK54371.1"/>
    </source>
</evidence>
<dbReference type="EMBL" id="DF820461">
    <property type="protein sequence ID" value="GAK54371.1"/>
    <property type="molecule type" value="Genomic_DNA"/>
</dbReference>
<keyword evidence="1 2" id="KW-0732">Signal</keyword>
<organism evidence="4 5">
    <name type="scientific">Candidatus Moduliflexus flocculans</name>
    <dbReference type="NCBI Taxonomy" id="1499966"/>
    <lineage>
        <taxon>Bacteria</taxon>
        <taxon>Candidatus Moduliflexota</taxon>
        <taxon>Candidatus Moduliflexia</taxon>
        <taxon>Candidatus Moduliflexales</taxon>
        <taxon>Candidatus Moduliflexaceae</taxon>
    </lineage>
</organism>
<dbReference type="STRING" id="1499966.U14_05656"/>
<protein>
    <submittedName>
        <fullName evidence="4">Probable amino acid ABC transporter, periplasmic component</fullName>
    </submittedName>
</protein>
<dbReference type="HOGENOM" id="CLU_064076_8_0_0"/>
<accession>A0A081BSJ0</accession>
<dbReference type="PANTHER" id="PTHR35936">
    <property type="entry name" value="MEMBRANE-BOUND LYTIC MUREIN TRANSGLYCOSYLASE F"/>
    <property type="match status" value="1"/>
</dbReference>
<name>A0A081BSJ0_9BACT</name>
<reference evidence="4 5" key="1">
    <citation type="journal article" date="2015" name="PeerJ">
        <title>First genomic representation of candidate bacterial phylum KSB3 points to enhanced environmental sensing as a trigger of wastewater bulking.</title>
        <authorList>
            <person name="Sekiguchi Y."/>
            <person name="Ohashi A."/>
            <person name="Parks D.H."/>
            <person name="Yamauchi T."/>
            <person name="Tyson G.W."/>
            <person name="Hugenholtz P."/>
        </authorList>
    </citation>
    <scope>NUCLEOTIDE SEQUENCE [LARGE SCALE GENOMIC DNA]</scope>
</reference>
<dbReference type="SMART" id="SM00062">
    <property type="entry name" value="PBPb"/>
    <property type="match status" value="1"/>
</dbReference>
<evidence type="ECO:0000256" key="1">
    <source>
        <dbReference type="ARBA" id="ARBA00022729"/>
    </source>
</evidence>
<dbReference type="Gene3D" id="3.40.190.10">
    <property type="entry name" value="Periplasmic binding protein-like II"/>
    <property type="match status" value="2"/>
</dbReference>
<evidence type="ECO:0000259" key="3">
    <source>
        <dbReference type="SMART" id="SM00062"/>
    </source>
</evidence>
<gene>
    <name evidence="4" type="ORF">U14_05656</name>
</gene>